<dbReference type="AlphaFoldDB" id="A0A7W8LER7"/>
<organism evidence="2 3">
    <name type="scientific">Paraburkholderia youngii</name>
    <dbReference type="NCBI Taxonomy" id="2782701"/>
    <lineage>
        <taxon>Bacteria</taxon>
        <taxon>Pseudomonadati</taxon>
        <taxon>Pseudomonadota</taxon>
        <taxon>Betaproteobacteria</taxon>
        <taxon>Burkholderiales</taxon>
        <taxon>Burkholderiaceae</taxon>
        <taxon>Paraburkholderia</taxon>
    </lineage>
</organism>
<dbReference type="RefSeq" id="WP_184228914.1">
    <property type="nucleotide sequence ID" value="NZ_JACHDE010000038.1"/>
</dbReference>
<sequence>MKSKLLETDAQGGRTYVVVFDTGEEAVGGLKAFAGDNGIEGARVSAIGALQCGVVAWLNWETKTYEPISVDEQCEVISVLGDVAKGDDGRPSLHLHGLLGLKGGRTVGGHIQELHVRPTLEVMLVEAPAHLRRTSHSELGGIALIALDAG</sequence>
<evidence type="ECO:0000313" key="2">
    <source>
        <dbReference type="EMBL" id="MBB5405642.1"/>
    </source>
</evidence>
<feature type="domain" description="PPC" evidence="1">
    <location>
        <begin position="10"/>
        <end position="148"/>
    </location>
</feature>
<dbReference type="InterPro" id="IPR005175">
    <property type="entry name" value="PPC_dom"/>
</dbReference>
<comment type="caution">
    <text evidence="2">The sequence shown here is derived from an EMBL/GenBank/DDBJ whole genome shotgun (WGS) entry which is preliminary data.</text>
</comment>
<dbReference type="Pfam" id="PF03479">
    <property type="entry name" value="PCC"/>
    <property type="match status" value="1"/>
</dbReference>
<proteinExistence type="predicted"/>
<gene>
    <name evidence="2" type="ORF">HDG41_007738</name>
</gene>
<dbReference type="Proteomes" id="UP000592820">
    <property type="component" value="Unassembled WGS sequence"/>
</dbReference>
<dbReference type="EMBL" id="JACHDE010000038">
    <property type="protein sequence ID" value="MBB5405642.1"/>
    <property type="molecule type" value="Genomic_DNA"/>
</dbReference>
<dbReference type="PANTHER" id="PTHR34988">
    <property type="entry name" value="PROTEIN, PUTATIVE-RELATED"/>
    <property type="match status" value="1"/>
</dbReference>
<evidence type="ECO:0000313" key="3">
    <source>
        <dbReference type="Proteomes" id="UP000592820"/>
    </source>
</evidence>
<dbReference type="Gene3D" id="3.30.1330.80">
    <property type="entry name" value="Hypothetical protein, similar to alpha- acetolactate decarboxylase, domain 2"/>
    <property type="match status" value="1"/>
</dbReference>
<dbReference type="SUPFAM" id="SSF117856">
    <property type="entry name" value="AF0104/ALDC/Ptd012-like"/>
    <property type="match status" value="1"/>
</dbReference>
<name>A0A7W8LER7_9BURK</name>
<dbReference type="PROSITE" id="PS51742">
    <property type="entry name" value="PPC"/>
    <property type="match status" value="1"/>
</dbReference>
<protein>
    <recommendedName>
        <fullName evidence="1">PPC domain-containing protein</fullName>
    </recommendedName>
</protein>
<reference evidence="2 3" key="1">
    <citation type="submission" date="2020-08" db="EMBL/GenBank/DDBJ databases">
        <title>Genomic Encyclopedia of Type Strains, Phase IV (KMG-V): Genome sequencing to study the core and pangenomes of soil and plant-associated prokaryotes.</title>
        <authorList>
            <person name="Whitman W."/>
        </authorList>
    </citation>
    <scope>NUCLEOTIDE SEQUENCE [LARGE SCALE GENOMIC DNA]</scope>
    <source>
        <strain evidence="2 3">JPY162</strain>
    </source>
</reference>
<accession>A0A7W8LER7</accession>
<dbReference type="PANTHER" id="PTHR34988:SF1">
    <property type="entry name" value="DNA-BINDING PROTEIN"/>
    <property type="match status" value="1"/>
</dbReference>
<dbReference type="CDD" id="cd11378">
    <property type="entry name" value="DUF296"/>
    <property type="match status" value="1"/>
</dbReference>
<evidence type="ECO:0000259" key="1">
    <source>
        <dbReference type="PROSITE" id="PS51742"/>
    </source>
</evidence>